<feature type="compositionally biased region" description="Basic and acidic residues" evidence="1">
    <location>
        <begin position="181"/>
        <end position="249"/>
    </location>
</feature>
<reference evidence="2 3" key="1">
    <citation type="submission" date="2018-04" db="EMBL/GenBank/DDBJ databases">
        <authorList>
            <person name="Zhang X."/>
            <person name="Yuan J."/>
            <person name="Li F."/>
            <person name="Xiang J."/>
        </authorList>
    </citation>
    <scope>NUCLEOTIDE SEQUENCE [LARGE SCALE GENOMIC DNA]</scope>
    <source>
        <tissue evidence="2">Muscle</tissue>
    </source>
</reference>
<feature type="compositionally biased region" description="Polar residues" evidence="1">
    <location>
        <begin position="334"/>
        <end position="343"/>
    </location>
</feature>
<feature type="region of interest" description="Disordered" evidence="1">
    <location>
        <begin position="71"/>
        <end position="106"/>
    </location>
</feature>
<feature type="region of interest" description="Disordered" evidence="1">
    <location>
        <begin position="141"/>
        <end position="524"/>
    </location>
</feature>
<feature type="compositionally biased region" description="Basic and acidic residues" evidence="1">
    <location>
        <begin position="257"/>
        <end position="273"/>
    </location>
</feature>
<organism evidence="2 3">
    <name type="scientific">Penaeus vannamei</name>
    <name type="common">Whiteleg shrimp</name>
    <name type="synonym">Litopenaeus vannamei</name>
    <dbReference type="NCBI Taxonomy" id="6689"/>
    <lineage>
        <taxon>Eukaryota</taxon>
        <taxon>Metazoa</taxon>
        <taxon>Ecdysozoa</taxon>
        <taxon>Arthropoda</taxon>
        <taxon>Crustacea</taxon>
        <taxon>Multicrustacea</taxon>
        <taxon>Malacostraca</taxon>
        <taxon>Eumalacostraca</taxon>
        <taxon>Eucarida</taxon>
        <taxon>Decapoda</taxon>
        <taxon>Dendrobranchiata</taxon>
        <taxon>Penaeoidea</taxon>
        <taxon>Penaeidae</taxon>
        <taxon>Penaeus</taxon>
    </lineage>
</organism>
<protein>
    <submittedName>
        <fullName evidence="2">Regulation of nuclear pre-mRNA domain containing 2 protein</fullName>
    </submittedName>
</protein>
<feature type="compositionally biased region" description="Basic and acidic residues" evidence="1">
    <location>
        <begin position="782"/>
        <end position="803"/>
    </location>
</feature>
<evidence type="ECO:0000313" key="2">
    <source>
        <dbReference type="EMBL" id="ROT79809.1"/>
    </source>
</evidence>
<dbReference type="GO" id="GO:0000993">
    <property type="term" value="F:RNA polymerase II complex binding"/>
    <property type="evidence" value="ECO:0007669"/>
    <property type="project" value="TreeGrafter"/>
</dbReference>
<dbReference type="PANTHER" id="PTHR12460:SF40">
    <property type="entry name" value="REGULATION OF NUCLEAR PRE-MRNA DOMAIN-CONTAINING PROTEIN 2"/>
    <property type="match status" value="1"/>
</dbReference>
<evidence type="ECO:0000256" key="1">
    <source>
        <dbReference type="SAM" id="MobiDB-lite"/>
    </source>
</evidence>
<gene>
    <name evidence="2" type="ORF">C7M84_001433</name>
</gene>
<feature type="compositionally biased region" description="Pro residues" evidence="1">
    <location>
        <begin position="348"/>
        <end position="374"/>
    </location>
</feature>
<dbReference type="STRING" id="6689.A0A423TTM7"/>
<feature type="compositionally biased region" description="Polar residues" evidence="1">
    <location>
        <begin position="562"/>
        <end position="571"/>
    </location>
</feature>
<accession>A0A423TTM7</accession>
<dbReference type="PANTHER" id="PTHR12460">
    <property type="entry name" value="CYCLIN-DEPENDENT KINASE INHIBITOR-RELATED PROTEIN"/>
    <property type="match status" value="1"/>
</dbReference>
<comment type="caution">
    <text evidence="2">The sequence shown here is derived from an EMBL/GenBank/DDBJ whole genome shotgun (WGS) entry which is preliminary data.</text>
</comment>
<keyword evidence="3" id="KW-1185">Reference proteome</keyword>
<feature type="compositionally biased region" description="Pro residues" evidence="1">
    <location>
        <begin position="393"/>
        <end position="437"/>
    </location>
</feature>
<dbReference type="Proteomes" id="UP000283509">
    <property type="component" value="Unassembled WGS sequence"/>
</dbReference>
<dbReference type="AlphaFoldDB" id="A0A423TTM7"/>
<feature type="region of interest" description="Disordered" evidence="1">
    <location>
        <begin position="558"/>
        <end position="807"/>
    </location>
</feature>
<dbReference type="OrthoDB" id="10069473at2759"/>
<name>A0A423TTM7_PENVA</name>
<dbReference type="EMBL" id="QCYY01001185">
    <property type="protein sequence ID" value="ROT79809.1"/>
    <property type="molecule type" value="Genomic_DNA"/>
</dbReference>
<feature type="compositionally biased region" description="Basic and acidic residues" evidence="1">
    <location>
        <begin position="657"/>
        <end position="668"/>
    </location>
</feature>
<feature type="compositionally biased region" description="Acidic residues" evidence="1">
    <location>
        <begin position="760"/>
        <end position="770"/>
    </location>
</feature>
<dbReference type="GO" id="GO:0031124">
    <property type="term" value="P:mRNA 3'-end processing"/>
    <property type="evidence" value="ECO:0007669"/>
    <property type="project" value="TreeGrafter"/>
</dbReference>
<reference evidence="2 3" key="2">
    <citation type="submission" date="2019-01" db="EMBL/GenBank/DDBJ databases">
        <title>The decoding of complex shrimp genome reveals the adaptation for benthos swimmer, frequently molting mechanism and breeding impact on genome.</title>
        <authorList>
            <person name="Sun Y."/>
            <person name="Gao Y."/>
            <person name="Yu Y."/>
        </authorList>
    </citation>
    <scope>NUCLEOTIDE SEQUENCE [LARGE SCALE GENOMIC DNA]</scope>
    <source>
        <tissue evidence="2">Muscle</tissue>
    </source>
</reference>
<proteinExistence type="predicted"/>
<dbReference type="Gene3D" id="6.10.250.2560">
    <property type="match status" value="1"/>
</dbReference>
<dbReference type="PRINTS" id="PR01217">
    <property type="entry name" value="PRICHEXTENSN"/>
</dbReference>
<feature type="compositionally biased region" description="Basic and acidic residues" evidence="1">
    <location>
        <begin position="625"/>
        <end position="649"/>
    </location>
</feature>
<feature type="compositionally biased region" description="Basic and acidic residues" evidence="1">
    <location>
        <begin position="705"/>
        <end position="733"/>
    </location>
</feature>
<evidence type="ECO:0000313" key="3">
    <source>
        <dbReference type="Proteomes" id="UP000283509"/>
    </source>
</evidence>
<sequence>MEEFEEAVIALECYMASVQKEIEERTQVVTLLEQAEIFYETQRGEAKLVANAYKNFGNRVKTLKTKLQEKMKTLPEPSPVPSPTVDAPSPENSDDENLSLPDSASSAMDSFLNSSKFAELAKGALSGVTGDLEARISALRKEEKMEKSQSKSSSNMEVKEVQVIKDGNQSSDSIEIWEVANSKESHGTWDGKESSRDTDERREVLDVHEVHESWDRESAQRRDYAREHRSSRSSRDSRDSRDGEVRDSYRSSSWDHGGSDREYSHKPRDREYSHTPASSYDSPIQPPKDLKPMSAAELLDTFGKAYLSKSGGGGGSGSSNATSPVTPAYDTAKAPSTPTSQSAIPDLTRPPPSLSIPLPPNNPPPSDSPSPYVPGPFSNSRPFTPKSHYPQGYPLPPETPPKPFTPTPTGDQPPPYPPYETPPVWVPPPPPPPPPPEMDSMGGPGGDYEMNRNYSGGWSDYDQYANSGDLNEDDADDRNWGEPPGNEELEALHSDTPSSPPPYEKGYSGALHPPPLPPAFCGPARSNLRELVSEGEDSDHRTNLVSIKPRGADMDYRCYDYSSLSDPTGESSVAPIPSIQSLFAPGDDQDFRVKKSGLKQNNADSGSDMDISASDSENDMDISDESGKEGANSRKEGEVKEQKLTKESGKSSSSKKTSSENEVKKDRSTINVSGDKAKPVVNSAKSEAVGVNTITSVLDSASPVKSEEEKVSEDECTKSKDVKPLPVTKRESEGGSNGSVSEDKECDSDMGGRDWYGEFCQDEADDEPQGEEYIPTVIAKSGGRDSKERPKSGGRGNGDRDYSVSRNYGENNVIDVMKSLDQEFNQQRDREGKRARRAYFSFPPGQGQRVQLTAGWAPW</sequence>